<protein>
    <submittedName>
        <fullName evidence="2">Uncharacterized protein</fullName>
    </submittedName>
</protein>
<organism evidence="2 3">
    <name type="scientific">Elysia crispata</name>
    <name type="common">lettuce slug</name>
    <dbReference type="NCBI Taxonomy" id="231223"/>
    <lineage>
        <taxon>Eukaryota</taxon>
        <taxon>Metazoa</taxon>
        <taxon>Spiralia</taxon>
        <taxon>Lophotrochozoa</taxon>
        <taxon>Mollusca</taxon>
        <taxon>Gastropoda</taxon>
        <taxon>Heterobranchia</taxon>
        <taxon>Euthyneura</taxon>
        <taxon>Panpulmonata</taxon>
        <taxon>Sacoglossa</taxon>
        <taxon>Placobranchoidea</taxon>
        <taxon>Plakobranchidae</taxon>
        <taxon>Elysia</taxon>
    </lineage>
</organism>
<dbReference type="AlphaFoldDB" id="A0AAE1AKL6"/>
<keyword evidence="3" id="KW-1185">Reference proteome</keyword>
<evidence type="ECO:0000313" key="2">
    <source>
        <dbReference type="EMBL" id="KAK3788931.1"/>
    </source>
</evidence>
<dbReference type="Proteomes" id="UP001283361">
    <property type="component" value="Unassembled WGS sequence"/>
</dbReference>
<evidence type="ECO:0000313" key="3">
    <source>
        <dbReference type="Proteomes" id="UP001283361"/>
    </source>
</evidence>
<proteinExistence type="predicted"/>
<accession>A0AAE1AKL6</accession>
<feature type="region of interest" description="Disordered" evidence="1">
    <location>
        <begin position="1"/>
        <end position="27"/>
    </location>
</feature>
<gene>
    <name evidence="2" type="ORF">RRG08_010180</name>
</gene>
<comment type="caution">
    <text evidence="2">The sequence shown here is derived from an EMBL/GenBank/DDBJ whole genome shotgun (WGS) entry which is preliminary data.</text>
</comment>
<reference evidence="2" key="1">
    <citation type="journal article" date="2023" name="G3 (Bethesda)">
        <title>A reference genome for the long-term kleptoplast-retaining sea slug Elysia crispata morphotype clarki.</title>
        <authorList>
            <person name="Eastman K.E."/>
            <person name="Pendleton A.L."/>
            <person name="Shaikh M.A."/>
            <person name="Suttiyut T."/>
            <person name="Ogas R."/>
            <person name="Tomko P."/>
            <person name="Gavelis G."/>
            <person name="Widhalm J.R."/>
            <person name="Wisecaver J.H."/>
        </authorList>
    </citation>
    <scope>NUCLEOTIDE SEQUENCE</scope>
    <source>
        <strain evidence="2">ECLA1</strain>
    </source>
</reference>
<dbReference type="EMBL" id="JAWDGP010001711">
    <property type="protein sequence ID" value="KAK3788931.1"/>
    <property type="molecule type" value="Genomic_DNA"/>
</dbReference>
<sequence>MGFVGSERNAGPREVLSTHSGSRLPDLSGGVNGRVHYLTRLGHNVWKGKHHSDCLGLASWSRPLCNGGQGTLYACSVQCAVGHAFYKQTLCNRCNADAHSIKLQISF</sequence>
<evidence type="ECO:0000256" key="1">
    <source>
        <dbReference type="SAM" id="MobiDB-lite"/>
    </source>
</evidence>
<name>A0AAE1AKL6_9GAST</name>